<evidence type="ECO:0000256" key="12">
    <source>
        <dbReference type="ARBA" id="ARBA00022777"/>
    </source>
</evidence>
<dbReference type="InterPro" id="IPR008731">
    <property type="entry name" value="PTS_EIN"/>
</dbReference>
<dbReference type="GO" id="GO:0046872">
    <property type="term" value="F:metal ion binding"/>
    <property type="evidence" value="ECO:0007669"/>
    <property type="project" value="UniProtKB-KW"/>
</dbReference>
<evidence type="ECO:0000313" key="16">
    <source>
        <dbReference type="EMBL" id="MBB3954103.1"/>
    </source>
</evidence>
<dbReference type="SUPFAM" id="SSF51621">
    <property type="entry name" value="Phosphoenolpyruvate/pyruvate domain"/>
    <property type="match status" value="1"/>
</dbReference>
<comment type="cofactor">
    <cofactor evidence="2">
        <name>Mg(2+)</name>
        <dbReference type="ChEBI" id="CHEBI:18420"/>
    </cofactor>
</comment>
<dbReference type="Gene3D" id="1.10.274.10">
    <property type="entry name" value="PtsI, HPr-binding domain"/>
    <property type="match status" value="1"/>
</dbReference>
<organism evidence="16 17">
    <name type="scientific">Novosphingobium sediminicola</name>
    <dbReference type="NCBI Taxonomy" id="563162"/>
    <lineage>
        <taxon>Bacteria</taxon>
        <taxon>Pseudomonadati</taxon>
        <taxon>Pseudomonadota</taxon>
        <taxon>Alphaproteobacteria</taxon>
        <taxon>Sphingomonadales</taxon>
        <taxon>Sphingomonadaceae</taxon>
        <taxon>Novosphingobium</taxon>
    </lineage>
</organism>
<comment type="catalytic activity">
    <reaction evidence="1">
        <text>L-histidyl-[protein] + phosphoenolpyruvate = N(pros)-phospho-L-histidyl-[protein] + pyruvate</text>
        <dbReference type="Rhea" id="RHEA:23880"/>
        <dbReference type="Rhea" id="RHEA-COMP:9745"/>
        <dbReference type="Rhea" id="RHEA-COMP:9746"/>
        <dbReference type="ChEBI" id="CHEBI:15361"/>
        <dbReference type="ChEBI" id="CHEBI:29979"/>
        <dbReference type="ChEBI" id="CHEBI:58702"/>
        <dbReference type="ChEBI" id="CHEBI:64837"/>
        <dbReference type="EC" id="2.7.3.9"/>
    </reaction>
</comment>
<keyword evidence="11" id="KW-0479">Metal-binding</keyword>
<dbReference type="InterPro" id="IPR036618">
    <property type="entry name" value="PtsI_HPr-bd_sf"/>
</dbReference>
<dbReference type="GO" id="GO:0009401">
    <property type="term" value="P:phosphoenolpyruvate-dependent sugar phosphotransferase system"/>
    <property type="evidence" value="ECO:0007669"/>
    <property type="project" value="UniProtKB-KW"/>
</dbReference>
<dbReference type="PROSITE" id="PS00371">
    <property type="entry name" value="PTS_EIIA_TYPE_1_HIS"/>
    <property type="match status" value="1"/>
</dbReference>
<evidence type="ECO:0000256" key="4">
    <source>
        <dbReference type="ARBA" id="ARBA00007837"/>
    </source>
</evidence>
<dbReference type="Proteomes" id="UP000548867">
    <property type="component" value="Unassembled WGS sequence"/>
</dbReference>
<dbReference type="InterPro" id="IPR001020">
    <property type="entry name" value="PTS_HPr_His_P_site"/>
</dbReference>
<evidence type="ECO:0000256" key="1">
    <source>
        <dbReference type="ARBA" id="ARBA00000683"/>
    </source>
</evidence>
<evidence type="ECO:0000256" key="11">
    <source>
        <dbReference type="ARBA" id="ARBA00022723"/>
    </source>
</evidence>
<dbReference type="SUPFAM" id="SSF55594">
    <property type="entry name" value="HPr-like"/>
    <property type="match status" value="1"/>
</dbReference>
<dbReference type="InterPro" id="IPR001127">
    <property type="entry name" value="PTS_EIIA_1_perm"/>
</dbReference>
<keyword evidence="17" id="KW-1185">Reference proteome</keyword>
<dbReference type="InterPro" id="IPR036637">
    <property type="entry name" value="Phosphohistidine_dom_sf"/>
</dbReference>
<dbReference type="NCBIfam" id="TIGR01003">
    <property type="entry name" value="PTS_HPr_family"/>
    <property type="match status" value="1"/>
</dbReference>
<dbReference type="Pfam" id="PF00391">
    <property type="entry name" value="PEP-utilizers"/>
    <property type="match status" value="1"/>
</dbReference>
<evidence type="ECO:0000256" key="10">
    <source>
        <dbReference type="ARBA" id="ARBA00022683"/>
    </source>
</evidence>
<dbReference type="Pfam" id="PF00381">
    <property type="entry name" value="PTS-HPr"/>
    <property type="match status" value="1"/>
</dbReference>
<dbReference type="NCBIfam" id="TIGR00830">
    <property type="entry name" value="PTBA"/>
    <property type="match status" value="1"/>
</dbReference>
<dbReference type="PROSITE" id="PS00369">
    <property type="entry name" value="PTS_HPR_HIS"/>
    <property type="match status" value="1"/>
</dbReference>
<evidence type="ECO:0000256" key="8">
    <source>
        <dbReference type="ARBA" id="ARBA00022597"/>
    </source>
</evidence>
<dbReference type="Gene3D" id="3.20.20.60">
    <property type="entry name" value="Phosphoenolpyruvate-binding domains"/>
    <property type="match status" value="1"/>
</dbReference>
<dbReference type="PROSITE" id="PS51350">
    <property type="entry name" value="PTS_HPR_DOM"/>
    <property type="match status" value="1"/>
</dbReference>
<dbReference type="EC" id="2.7.3.9" evidence="5"/>
<dbReference type="PRINTS" id="PR01736">
    <property type="entry name" value="PHPHTRNFRASE"/>
</dbReference>
<dbReference type="PROSITE" id="PS51093">
    <property type="entry name" value="PTS_EIIA_TYPE_1"/>
    <property type="match status" value="1"/>
</dbReference>
<dbReference type="GO" id="GO:0008965">
    <property type="term" value="F:phosphoenolpyruvate-protein phosphotransferase activity"/>
    <property type="evidence" value="ECO:0007669"/>
    <property type="project" value="UniProtKB-EC"/>
</dbReference>
<dbReference type="InterPro" id="IPR008279">
    <property type="entry name" value="PEP-util_enz_mobile_dom"/>
</dbReference>
<dbReference type="PANTHER" id="PTHR46244">
    <property type="entry name" value="PHOSPHOENOLPYRUVATE-PROTEIN PHOSPHOTRANSFERASE"/>
    <property type="match status" value="1"/>
</dbReference>
<keyword evidence="10" id="KW-0598">Phosphotransferase system</keyword>
<dbReference type="SUPFAM" id="SSF52009">
    <property type="entry name" value="Phosphohistidine domain"/>
    <property type="match status" value="1"/>
</dbReference>
<evidence type="ECO:0000256" key="9">
    <source>
        <dbReference type="ARBA" id="ARBA00022679"/>
    </source>
</evidence>
<feature type="domain" description="PTS EIIA type-1" evidence="14">
    <location>
        <begin position="22"/>
        <end position="126"/>
    </location>
</feature>
<dbReference type="InterPro" id="IPR000121">
    <property type="entry name" value="PEP_util_C"/>
</dbReference>
<dbReference type="AlphaFoldDB" id="A0A7W6G5B9"/>
<comment type="subcellular location">
    <subcellularLocation>
        <location evidence="3">Cytoplasm</location>
    </subcellularLocation>
</comment>
<dbReference type="EMBL" id="JACIDX010000003">
    <property type="protein sequence ID" value="MBB3954103.1"/>
    <property type="molecule type" value="Genomic_DNA"/>
</dbReference>
<dbReference type="PRINTS" id="PR00107">
    <property type="entry name" value="PHOSPHOCPHPR"/>
</dbReference>
<dbReference type="InterPro" id="IPR006318">
    <property type="entry name" value="PTS_EI-like"/>
</dbReference>
<evidence type="ECO:0000259" key="15">
    <source>
        <dbReference type="PROSITE" id="PS51350"/>
    </source>
</evidence>
<dbReference type="InterPro" id="IPR000032">
    <property type="entry name" value="HPr-like"/>
</dbReference>
<dbReference type="InterPro" id="IPR011055">
    <property type="entry name" value="Dup_hybrid_motif"/>
</dbReference>
<dbReference type="SUPFAM" id="SSF51261">
    <property type="entry name" value="Duplicated hybrid motif"/>
    <property type="match status" value="1"/>
</dbReference>
<comment type="caution">
    <text evidence="16">The sequence shown here is derived from an EMBL/GenBank/DDBJ whole genome shotgun (WGS) entry which is preliminary data.</text>
</comment>
<comment type="similarity">
    <text evidence="4">Belongs to the PEP-utilizing enzyme family.</text>
</comment>
<evidence type="ECO:0000256" key="13">
    <source>
        <dbReference type="ARBA" id="ARBA00022842"/>
    </source>
</evidence>
<dbReference type="InterPro" id="IPR035895">
    <property type="entry name" value="HPr-like_sf"/>
</dbReference>
<accession>A0A7W6G5B9</accession>
<protein>
    <recommendedName>
        <fullName evidence="5">phosphoenolpyruvate--protein phosphotransferase</fullName>
        <ecNumber evidence="5">2.7.3.9</ecNumber>
    </recommendedName>
</protein>
<keyword evidence="12" id="KW-0418">Kinase</keyword>
<dbReference type="Gene3D" id="3.30.1340.10">
    <property type="entry name" value="HPr-like"/>
    <property type="match status" value="1"/>
</dbReference>
<dbReference type="InterPro" id="IPR040442">
    <property type="entry name" value="Pyrv_kinase-like_dom_sf"/>
</dbReference>
<keyword evidence="8" id="KW-0762">Sugar transport</keyword>
<evidence type="ECO:0000313" key="17">
    <source>
        <dbReference type="Proteomes" id="UP000548867"/>
    </source>
</evidence>
<dbReference type="PANTHER" id="PTHR46244:SF6">
    <property type="entry name" value="PHOSPHOENOLPYRUVATE-PROTEIN PHOSPHOTRANSFERASE"/>
    <property type="match status" value="1"/>
</dbReference>
<sequence>MMVLDLRAPMDGWISPLAEVPDDAFAGGLLGPGLAIDPLGDTVCAPAAGEVLAVHAAGHAVTLRLAPGLDVLLHFGLETVRLGGEGFAPLVAVGQHVAAGDPLLRVDLGAVVGRAKSLVMPIILIEAEGWQWQPALAQGLVAKGDVLGRITGAGVADAGADAGGEVLSCTLRVPLAHGLHARPSARLAARAREFAAKVQVEKGEASAAITSPSAMLRLGVGHGDTIRLLARGEAAAEALDALSEMIAGGMGEFLAVSETVAEVIAVPVAAASAPQPGDRMTGVTAATGIAVGHVWRPRRAEPELAAISKGEAAERALLDEALAGLRAALTAQTEAGSAQQKAILDAHLALLDDEELVGEAHAAIAAGASAAMGWRRTLWAQAEALRQLPDPRFAERAGDLLDLELRLQWQLCGGEPEAPLPPYGAILVAEDLMPSEVAALDLSRVVGLATARGGPTSHVAIIAASRGLPALVALGDGLMLVGEGTPLVLDADGGALEIAPEAHRLVSVRAMIEARAARRAAAMAHAHEEGRTRDGARIEVFANLGKLSEAAPAVVGGAEGCGLLRTEFLFLDRQNAPDEDEQTAQYSAIADALEGRPLIIRLLDIGGDKPAPYLPIAAEENPAMGLRGLRVGLARPDVLATQLRAILRAGAGRRVKIMAPMVARVCELRELQSVAAAQAAALGVDLPEIGVMVETPAAAVMADALAAQCAFLSIGTNDLTQYTLAMDRGNSAVAAGLDGLDPSVLRLIAQTCAGGARHGKWVGVCGGLASDPLAVPILIGLGVSELSAAPAMVAEIKALVRALDMDACRALAARVLEADGAAQVRALAAEFIGGLA</sequence>
<dbReference type="Pfam" id="PF05524">
    <property type="entry name" value="PEP-utilisers_N"/>
    <property type="match status" value="1"/>
</dbReference>
<dbReference type="InterPro" id="IPR050499">
    <property type="entry name" value="PEP-utilizing_PTS_enzyme"/>
</dbReference>
<dbReference type="Gene3D" id="2.70.70.10">
    <property type="entry name" value="Glucose Permease (Domain IIA)"/>
    <property type="match status" value="1"/>
</dbReference>
<evidence type="ECO:0000256" key="7">
    <source>
        <dbReference type="ARBA" id="ARBA00022490"/>
    </source>
</evidence>
<evidence type="ECO:0000256" key="2">
    <source>
        <dbReference type="ARBA" id="ARBA00001946"/>
    </source>
</evidence>
<feature type="domain" description="HPr" evidence="15">
    <location>
        <begin position="166"/>
        <end position="253"/>
    </location>
</feature>
<dbReference type="Pfam" id="PF00358">
    <property type="entry name" value="PTS_EIIA_1"/>
    <property type="match status" value="1"/>
</dbReference>
<dbReference type="GO" id="GO:0005737">
    <property type="term" value="C:cytoplasm"/>
    <property type="evidence" value="ECO:0007669"/>
    <property type="project" value="UniProtKB-SubCell"/>
</dbReference>
<dbReference type="CDD" id="cd00367">
    <property type="entry name" value="PTS-HPr_like"/>
    <property type="match status" value="1"/>
</dbReference>
<dbReference type="Gene3D" id="3.50.30.10">
    <property type="entry name" value="Phosphohistidine domain"/>
    <property type="match status" value="1"/>
</dbReference>
<dbReference type="GO" id="GO:0016301">
    <property type="term" value="F:kinase activity"/>
    <property type="evidence" value="ECO:0007669"/>
    <property type="project" value="UniProtKB-KW"/>
</dbReference>
<keyword evidence="13" id="KW-0460">Magnesium</keyword>
<dbReference type="InterPro" id="IPR015813">
    <property type="entry name" value="Pyrv/PenolPyrv_kinase-like_dom"/>
</dbReference>
<dbReference type="RefSeq" id="WP_183623345.1">
    <property type="nucleotide sequence ID" value="NZ_JACIDX010000003.1"/>
</dbReference>
<proteinExistence type="inferred from homology"/>
<dbReference type="Pfam" id="PF02896">
    <property type="entry name" value="PEP-utilizers_C"/>
    <property type="match status" value="1"/>
</dbReference>
<evidence type="ECO:0000256" key="5">
    <source>
        <dbReference type="ARBA" id="ARBA00012232"/>
    </source>
</evidence>
<keyword evidence="7" id="KW-0963">Cytoplasm</keyword>
<evidence type="ECO:0000256" key="6">
    <source>
        <dbReference type="ARBA" id="ARBA00022448"/>
    </source>
</evidence>
<keyword evidence="9" id="KW-0808">Transferase</keyword>
<gene>
    <name evidence="16" type="ORF">GGR38_001030</name>
</gene>
<evidence type="ECO:0000256" key="3">
    <source>
        <dbReference type="ARBA" id="ARBA00004496"/>
    </source>
</evidence>
<name>A0A7W6G5B9_9SPHN</name>
<reference evidence="16 17" key="1">
    <citation type="submission" date="2020-08" db="EMBL/GenBank/DDBJ databases">
        <title>Genomic Encyclopedia of Type Strains, Phase IV (KMG-IV): sequencing the most valuable type-strain genomes for metagenomic binning, comparative biology and taxonomic classification.</title>
        <authorList>
            <person name="Goeker M."/>
        </authorList>
    </citation>
    <scope>NUCLEOTIDE SEQUENCE [LARGE SCALE GENOMIC DNA]</scope>
    <source>
        <strain evidence="16 17">DSM 27057</strain>
    </source>
</reference>
<dbReference type="SUPFAM" id="SSF47831">
    <property type="entry name" value="Enzyme I of the PEP:sugar phosphotransferase system HPr-binding (sub)domain"/>
    <property type="match status" value="1"/>
</dbReference>
<dbReference type="NCBIfam" id="TIGR01417">
    <property type="entry name" value="PTS_I_fam"/>
    <property type="match status" value="1"/>
</dbReference>
<evidence type="ECO:0000259" key="14">
    <source>
        <dbReference type="PROSITE" id="PS51093"/>
    </source>
</evidence>
<keyword evidence="6" id="KW-0813">Transport</keyword>